<feature type="signal peptide" evidence="1">
    <location>
        <begin position="1"/>
        <end position="19"/>
    </location>
</feature>
<sequence>MSKLALLMLVLFPALYALGADNLRCEGQVAIEYKGIQRLSVWGRDNPFGSFVISNKSSSQVRLPLDNTLLPTIIHGQYIELQSRHISDVTWEMDAVVLEEFFPPQKWMTLGSGSGVAFFLDMIGPVSDPGRSESREYRVSLKDMAGCHYFSEPFRLAEVE</sequence>
<dbReference type="AlphaFoldDB" id="A0A853JAG1"/>
<reference evidence="2 3" key="1">
    <citation type="submission" date="2020-07" db="EMBL/GenBank/DDBJ databases">
        <title>Luteimonas sp. SJ-92.</title>
        <authorList>
            <person name="Huang X.-X."/>
            <person name="Xu L."/>
            <person name="Sun J.-Q."/>
        </authorList>
    </citation>
    <scope>NUCLEOTIDE SEQUENCE [LARGE SCALE GENOMIC DNA]</scope>
    <source>
        <strain evidence="2 3">SJ-92</strain>
    </source>
</reference>
<evidence type="ECO:0000256" key="1">
    <source>
        <dbReference type="SAM" id="SignalP"/>
    </source>
</evidence>
<gene>
    <name evidence="2" type="ORF">H0E84_05145</name>
</gene>
<comment type="caution">
    <text evidence="2">The sequence shown here is derived from an EMBL/GenBank/DDBJ whole genome shotgun (WGS) entry which is preliminary data.</text>
</comment>
<dbReference type="RefSeq" id="WP_180677567.1">
    <property type="nucleotide sequence ID" value="NZ_JACCKA010000037.1"/>
</dbReference>
<organism evidence="2 3">
    <name type="scientific">Luteimonas salinisoli</name>
    <dbReference type="NCBI Taxonomy" id="2752307"/>
    <lineage>
        <taxon>Bacteria</taxon>
        <taxon>Pseudomonadati</taxon>
        <taxon>Pseudomonadota</taxon>
        <taxon>Gammaproteobacteria</taxon>
        <taxon>Lysobacterales</taxon>
        <taxon>Lysobacteraceae</taxon>
        <taxon>Luteimonas</taxon>
    </lineage>
</organism>
<accession>A0A853JAG1</accession>
<feature type="chain" id="PRO_5032688931" evidence="1">
    <location>
        <begin position="20"/>
        <end position="160"/>
    </location>
</feature>
<dbReference type="Proteomes" id="UP000578091">
    <property type="component" value="Unassembled WGS sequence"/>
</dbReference>
<keyword evidence="1" id="KW-0732">Signal</keyword>
<dbReference type="EMBL" id="JACCKA010000037">
    <property type="protein sequence ID" value="NZA25762.1"/>
    <property type="molecule type" value="Genomic_DNA"/>
</dbReference>
<proteinExistence type="predicted"/>
<evidence type="ECO:0000313" key="2">
    <source>
        <dbReference type="EMBL" id="NZA25762.1"/>
    </source>
</evidence>
<protein>
    <submittedName>
        <fullName evidence="2">Uncharacterized protein</fullName>
    </submittedName>
</protein>
<name>A0A853JAG1_9GAMM</name>
<keyword evidence="3" id="KW-1185">Reference proteome</keyword>
<evidence type="ECO:0000313" key="3">
    <source>
        <dbReference type="Proteomes" id="UP000578091"/>
    </source>
</evidence>